<sequence>MKKAIFFSLIFFLLSRIVDGQIKSGKIIYGVEVNESETQKLIESTTDKAGKAYLVKYINSFKKSFPYVKVTLLFNEQESIYNGEKVMKSDNGLNLKMAYQLVSPGTYYTNLGRSLTLHQNEFMGNKYLINKSEGFNWKITQKQKIIKGYVCYKATLDIKKNDKIITSTAWFCPSLPFQFGPKGFNGLPGLILEFNYLNRFRFFPKQIEFYNEKMEIQEPKEGKSISKKEFEKILKKHTRFYRE</sequence>
<gene>
    <name evidence="1" type="ORF">RLT85_08700</name>
</gene>
<keyword evidence="2" id="KW-1185">Reference proteome</keyword>
<dbReference type="Pfam" id="PF09697">
    <property type="entry name" value="Porph_ging"/>
    <property type="match status" value="1"/>
</dbReference>
<evidence type="ECO:0000313" key="1">
    <source>
        <dbReference type="EMBL" id="MDT0294712.1"/>
    </source>
</evidence>
<proteinExistence type="predicted"/>
<comment type="caution">
    <text evidence="1">The sequence shown here is derived from an EMBL/GenBank/DDBJ whole genome shotgun (WGS) entry which is preliminary data.</text>
</comment>
<dbReference type="RefSeq" id="WP_311401642.1">
    <property type="nucleotide sequence ID" value="NZ_JAVRBG010000007.1"/>
</dbReference>
<dbReference type="NCBIfam" id="TIGR01200">
    <property type="entry name" value="GLPGLI"/>
    <property type="match status" value="1"/>
</dbReference>
<dbReference type="EMBL" id="JAVRBG010000007">
    <property type="protein sequence ID" value="MDT0294712.1"/>
    <property type="molecule type" value="Genomic_DNA"/>
</dbReference>
<reference evidence="2" key="1">
    <citation type="submission" date="2023-07" db="EMBL/GenBank/DDBJ databases">
        <title>Isolating and identifying novel microbial strains from the Mariana Trench.</title>
        <authorList>
            <person name="Fu H."/>
        </authorList>
    </citation>
    <scope>NUCLEOTIDE SEQUENCE [LARGE SCALE GENOMIC DNA]</scope>
    <source>
        <strain evidence="2">T-y2</strain>
    </source>
</reference>
<name>A0ABU2KJ15_9FLAO</name>
<evidence type="ECO:0000313" key="2">
    <source>
        <dbReference type="Proteomes" id="UP001182991"/>
    </source>
</evidence>
<dbReference type="Proteomes" id="UP001182991">
    <property type="component" value="Unassembled WGS sequence"/>
</dbReference>
<accession>A0ABU2KJ15</accession>
<organism evidence="1 2">
    <name type="scientific">Mesonia ostreae</name>
    <dbReference type="NCBI Taxonomy" id="861110"/>
    <lineage>
        <taxon>Bacteria</taxon>
        <taxon>Pseudomonadati</taxon>
        <taxon>Bacteroidota</taxon>
        <taxon>Flavobacteriia</taxon>
        <taxon>Flavobacteriales</taxon>
        <taxon>Flavobacteriaceae</taxon>
        <taxon>Mesonia</taxon>
    </lineage>
</organism>
<protein>
    <submittedName>
        <fullName evidence="1">GLPGLI family protein</fullName>
    </submittedName>
</protein>
<dbReference type="InterPro" id="IPR005901">
    <property type="entry name" value="GLPGLI"/>
</dbReference>